<evidence type="ECO:0000256" key="6">
    <source>
        <dbReference type="ARBA" id="ARBA00023049"/>
    </source>
</evidence>
<dbReference type="PANTHER" id="PTHR11804:SF84">
    <property type="entry name" value="SACCHAROLYSIN"/>
    <property type="match status" value="1"/>
</dbReference>
<dbReference type="EMBL" id="LDAU01000131">
    <property type="protein sequence ID" value="KRX03485.1"/>
    <property type="molecule type" value="Genomic_DNA"/>
</dbReference>
<dbReference type="GO" id="GO:0004222">
    <property type="term" value="F:metalloendopeptidase activity"/>
    <property type="evidence" value="ECO:0007669"/>
    <property type="project" value="InterPro"/>
</dbReference>
<dbReference type="Gene3D" id="1.20.1050.40">
    <property type="entry name" value="Endopeptidase. Chain P, domain 1"/>
    <property type="match status" value="1"/>
</dbReference>
<dbReference type="CDD" id="cd06455">
    <property type="entry name" value="M3A_TOP"/>
    <property type="match status" value="1"/>
</dbReference>
<proteinExistence type="inferred from homology"/>
<evidence type="ECO:0000256" key="3">
    <source>
        <dbReference type="ARBA" id="ARBA00022723"/>
    </source>
</evidence>
<evidence type="ECO:0000256" key="5">
    <source>
        <dbReference type="ARBA" id="ARBA00022833"/>
    </source>
</evidence>
<dbReference type="InParanoid" id="A0A0V0QMN6"/>
<comment type="cofactor">
    <cofactor evidence="7">
        <name>Zn(2+)</name>
        <dbReference type="ChEBI" id="CHEBI:29105"/>
    </cofactor>
    <text evidence="7">Binds 1 zinc ion.</text>
</comment>
<dbReference type="InterPro" id="IPR001567">
    <property type="entry name" value="Pept_M3A_M3B_dom"/>
</dbReference>
<dbReference type="GO" id="GO:0006508">
    <property type="term" value="P:proteolysis"/>
    <property type="evidence" value="ECO:0007669"/>
    <property type="project" value="UniProtKB-KW"/>
</dbReference>
<dbReference type="Pfam" id="PF01432">
    <property type="entry name" value="Peptidase_M3"/>
    <property type="match status" value="1"/>
</dbReference>
<evidence type="ECO:0000313" key="9">
    <source>
        <dbReference type="EMBL" id="KRX03485.1"/>
    </source>
</evidence>
<keyword evidence="3 7" id="KW-0479">Metal-binding</keyword>
<keyword evidence="10" id="KW-1185">Reference proteome</keyword>
<evidence type="ECO:0000256" key="4">
    <source>
        <dbReference type="ARBA" id="ARBA00022801"/>
    </source>
</evidence>
<keyword evidence="5 7" id="KW-0862">Zinc</keyword>
<name>A0A0V0QMN6_PSEPJ</name>
<dbReference type="PANTHER" id="PTHR11804">
    <property type="entry name" value="PROTEASE M3 THIMET OLIGOPEPTIDASE-RELATED"/>
    <property type="match status" value="1"/>
</dbReference>
<dbReference type="Proteomes" id="UP000054937">
    <property type="component" value="Unassembled WGS sequence"/>
</dbReference>
<dbReference type="InterPro" id="IPR045090">
    <property type="entry name" value="Pept_M3A_M3B"/>
</dbReference>
<dbReference type="InterPro" id="IPR024079">
    <property type="entry name" value="MetalloPept_cat_dom_sf"/>
</dbReference>
<dbReference type="GO" id="GO:0006518">
    <property type="term" value="P:peptide metabolic process"/>
    <property type="evidence" value="ECO:0007669"/>
    <property type="project" value="TreeGrafter"/>
</dbReference>
<evidence type="ECO:0000256" key="7">
    <source>
        <dbReference type="RuleBase" id="RU003435"/>
    </source>
</evidence>
<evidence type="ECO:0000259" key="8">
    <source>
        <dbReference type="Pfam" id="PF01432"/>
    </source>
</evidence>
<dbReference type="GO" id="GO:0046872">
    <property type="term" value="F:metal ion binding"/>
    <property type="evidence" value="ECO:0007669"/>
    <property type="project" value="UniProtKB-UniRule"/>
</dbReference>
<dbReference type="AlphaFoldDB" id="A0A0V0QMN6"/>
<reference evidence="9 10" key="1">
    <citation type="journal article" date="2015" name="Sci. Rep.">
        <title>Genome of the facultative scuticociliatosis pathogen Pseudocohnilembus persalinus provides insight into its virulence through horizontal gene transfer.</title>
        <authorList>
            <person name="Xiong J."/>
            <person name="Wang G."/>
            <person name="Cheng J."/>
            <person name="Tian M."/>
            <person name="Pan X."/>
            <person name="Warren A."/>
            <person name="Jiang C."/>
            <person name="Yuan D."/>
            <person name="Miao W."/>
        </authorList>
    </citation>
    <scope>NUCLEOTIDE SEQUENCE [LARGE SCALE GENOMIC DNA]</scope>
    <source>
        <strain evidence="9">36N120E</strain>
    </source>
</reference>
<feature type="domain" description="Peptidase M3A/M3B catalytic" evidence="8">
    <location>
        <begin position="223"/>
        <end position="673"/>
    </location>
</feature>
<sequence length="681" mass="78995">MATQQDKPVPFQQHLLQFKLSAEQLENLGNNIIENHKALEDKVSSLPTEKWTRETLLELLDGIMEFQTQYASCYFPIYVSNDKELKTKATEVKNKISEYSVESSQREDMYLAMKNFQEKFNADPNKLGLTEEEQRWVSFEIRDYIRNGLSLPIEQRKKLAEVQKRISEKETQFNRNLNDDNTKKAFTKEELKGMSDDFLNSLEKEEETGKYLVTLKYPDVGPLMQKCQVESTRKAMDLLNGNKGGPDNVKLFEEVIELRKQVVDLLGYETYSDYVLELRMAKTKTNVLNFLTDLRSKLKPFAETELKTLVNLKEKHCKENGLEFDGKINSWDFAFYNNLLLDTEYQLDDDKIKEYFPIEKVTQGMFDIYQTILGLRFEKLTDFQTWHPDVTCTAVYDAKTNNYMGQFYLDMYPREGKYGHACVIGMQRAGNKSDGTRQYPCCVMLCNFTKPTQDKPSLLRHSEVETFFHEFGHVMHNICTEATVNPFSCTLVERDFVEAPSQMLENWTYEQEPLEKMSGHYKDLSKPLPKEYIDSLVRAKNVNTGLLNLRQIFFGTFDMKFHTTKEKLDSGEVWRELRKEVTLIEQQPGTNPASGFAHLMGGYQSGYYGYLWSQVYSADMYEGGFKGKVLDPTYGMKYRKLILAPGKSRDSIESLKLFLGREPQQEPFLRGIGVLEAKPSL</sequence>
<dbReference type="Gene3D" id="1.10.1370.10">
    <property type="entry name" value="Neurolysin, domain 3"/>
    <property type="match status" value="1"/>
</dbReference>
<dbReference type="Gene3D" id="3.40.390.10">
    <property type="entry name" value="Collagenase (Catalytic Domain)"/>
    <property type="match status" value="1"/>
</dbReference>
<accession>A0A0V0QMN6</accession>
<dbReference type="InterPro" id="IPR024077">
    <property type="entry name" value="Neurolysin/TOP_dom2"/>
</dbReference>
<comment type="similarity">
    <text evidence="1 7">Belongs to the peptidase M3 family.</text>
</comment>
<organism evidence="9 10">
    <name type="scientific">Pseudocohnilembus persalinus</name>
    <name type="common">Ciliate</name>
    <dbReference type="NCBI Taxonomy" id="266149"/>
    <lineage>
        <taxon>Eukaryota</taxon>
        <taxon>Sar</taxon>
        <taxon>Alveolata</taxon>
        <taxon>Ciliophora</taxon>
        <taxon>Intramacronucleata</taxon>
        <taxon>Oligohymenophorea</taxon>
        <taxon>Scuticociliatia</taxon>
        <taxon>Philasterida</taxon>
        <taxon>Pseudocohnilembidae</taxon>
        <taxon>Pseudocohnilembus</taxon>
    </lineage>
</organism>
<dbReference type="FunFam" id="3.40.390.10:FF:000006">
    <property type="entry name" value="Thimet oligopeptidase 1"/>
    <property type="match status" value="1"/>
</dbReference>
<dbReference type="OrthoDB" id="17530at2759"/>
<keyword evidence="2 7" id="KW-0645">Protease</keyword>
<keyword evidence="4 7" id="KW-0378">Hydrolase</keyword>
<comment type="caution">
    <text evidence="9">The sequence shown here is derived from an EMBL/GenBank/DDBJ whole genome shotgun (WGS) entry which is preliminary data.</text>
</comment>
<keyword evidence="6 7" id="KW-0482">Metalloprotease</keyword>
<protein>
    <recommendedName>
        <fullName evidence="8">Peptidase M3A/M3B catalytic domain-containing protein</fullName>
    </recommendedName>
</protein>
<evidence type="ECO:0000313" key="10">
    <source>
        <dbReference type="Proteomes" id="UP000054937"/>
    </source>
</evidence>
<dbReference type="SUPFAM" id="SSF55486">
    <property type="entry name" value="Metalloproteases ('zincins'), catalytic domain"/>
    <property type="match status" value="1"/>
</dbReference>
<evidence type="ECO:0000256" key="1">
    <source>
        <dbReference type="ARBA" id="ARBA00006040"/>
    </source>
</evidence>
<dbReference type="OMA" id="KNFQSAM"/>
<evidence type="ECO:0000256" key="2">
    <source>
        <dbReference type="ARBA" id="ARBA00022670"/>
    </source>
</evidence>
<dbReference type="InterPro" id="IPR024080">
    <property type="entry name" value="Neurolysin/TOP_N"/>
</dbReference>
<gene>
    <name evidence="9" type="ORF">PPERSA_02864</name>
</gene>